<reference evidence="1" key="1">
    <citation type="submission" date="2022-06" db="EMBL/GenBank/DDBJ databases">
        <title>Phylogenomic reconstructions and comparative analyses of Kickxellomycotina fungi.</title>
        <authorList>
            <person name="Reynolds N.K."/>
            <person name="Stajich J.E."/>
            <person name="Barry K."/>
            <person name="Grigoriev I.V."/>
            <person name="Crous P."/>
            <person name="Smith M.E."/>
        </authorList>
    </citation>
    <scope>NUCLEOTIDE SEQUENCE</scope>
    <source>
        <strain evidence="1">RSA 2271</strain>
    </source>
</reference>
<feature type="non-terminal residue" evidence="1">
    <location>
        <position position="326"/>
    </location>
</feature>
<evidence type="ECO:0000313" key="2">
    <source>
        <dbReference type="Proteomes" id="UP001145114"/>
    </source>
</evidence>
<dbReference type="EMBL" id="JAMZIH010001475">
    <property type="protein sequence ID" value="KAJ1678161.1"/>
    <property type="molecule type" value="Genomic_DNA"/>
</dbReference>
<comment type="caution">
    <text evidence="1">The sequence shown here is derived from an EMBL/GenBank/DDBJ whole genome shotgun (WGS) entry which is preliminary data.</text>
</comment>
<proteinExistence type="predicted"/>
<dbReference type="Proteomes" id="UP001145114">
    <property type="component" value="Unassembled WGS sequence"/>
</dbReference>
<organism evidence="1 2">
    <name type="scientific">Spiromyces aspiralis</name>
    <dbReference type="NCBI Taxonomy" id="68401"/>
    <lineage>
        <taxon>Eukaryota</taxon>
        <taxon>Fungi</taxon>
        <taxon>Fungi incertae sedis</taxon>
        <taxon>Zoopagomycota</taxon>
        <taxon>Kickxellomycotina</taxon>
        <taxon>Kickxellomycetes</taxon>
        <taxon>Kickxellales</taxon>
        <taxon>Kickxellaceae</taxon>
        <taxon>Spiromyces</taxon>
    </lineage>
</organism>
<protein>
    <submittedName>
        <fullName evidence="1">RNA-binding protein Musashi 2</fullName>
    </submittedName>
</protein>
<evidence type="ECO:0000313" key="1">
    <source>
        <dbReference type="EMBL" id="KAJ1678161.1"/>
    </source>
</evidence>
<sequence>MFRPRNSKLFVGGLSWKTTQESLRDYFSQFGEVRECLIKTDESGNPRGFGFVEYVDTASVENVLNQPEHYLDGKKIDPKRAVPREGTSQHRPQNPMQMMAMMMSPTTAAQLMGGVNSFGGMPGGSSESVSGERNPDRVFVGGLPASVTADDLTREFSRFGTVLDTKLMMDRETGRSKGYAFIQFENDEIAQNVVKECNKGEGLFIHDKHVDVKSAVRRVRQPQQQQQQQQQQQMMMQGMPGMDQMGMMNPYMMMQNPQFMAMAMAAAAQAGYQMPGMFDPSSGAGYPVDPAAMSAFMMGGGAGGAGGGANFYGNQWGQQGQQQGYP</sequence>
<gene>
    <name evidence="1" type="primary">MSI2</name>
    <name evidence="1" type="ORF">EV182_004646</name>
</gene>
<accession>A0ACC1HS41</accession>
<keyword evidence="2" id="KW-1185">Reference proteome</keyword>
<name>A0ACC1HS41_9FUNG</name>